<evidence type="ECO:0000256" key="1">
    <source>
        <dbReference type="SAM" id="MobiDB-lite"/>
    </source>
</evidence>
<evidence type="ECO:0000313" key="3">
    <source>
        <dbReference type="Proteomes" id="UP000238348"/>
    </source>
</evidence>
<dbReference type="Proteomes" id="UP000238348">
    <property type="component" value="Chromosome"/>
</dbReference>
<protein>
    <submittedName>
        <fullName evidence="2">Uncharacterized protein</fullName>
    </submittedName>
</protein>
<organism evidence="2 3">
    <name type="scientific">Sorangium cellulosum</name>
    <name type="common">Polyangium cellulosum</name>
    <dbReference type="NCBI Taxonomy" id="56"/>
    <lineage>
        <taxon>Bacteria</taxon>
        <taxon>Pseudomonadati</taxon>
        <taxon>Myxococcota</taxon>
        <taxon>Polyangia</taxon>
        <taxon>Polyangiales</taxon>
        <taxon>Polyangiaceae</taxon>
        <taxon>Sorangium</taxon>
    </lineage>
</organism>
<sequence>MGAPAPARGCTQAPPGGPRRWRGAGANEGDRPTGGALVQHYSGRGSDAGRKPPSAVRKRAMLLGSVIMATRLHIANVHHHRGRQAAVPPPRARHLSTPREYRELFAFKVTAFDQIEPSERKQVLEHCVEFARAHVRHLEAQARDVAHASSYGHAPEHRARFADVFEHLVAVWTREAEWASELLVREAAEPSTKRRRATCAARDARPIVKKP</sequence>
<proteinExistence type="predicted"/>
<evidence type="ECO:0000313" key="2">
    <source>
        <dbReference type="EMBL" id="AUX39033.1"/>
    </source>
</evidence>
<gene>
    <name evidence="2" type="ORF">SOCE26_004150</name>
</gene>
<dbReference type="EMBL" id="CP012673">
    <property type="protein sequence ID" value="AUX39033.1"/>
    <property type="molecule type" value="Genomic_DNA"/>
</dbReference>
<dbReference type="AlphaFoldDB" id="A0A2L0EIB0"/>
<reference evidence="2 3" key="1">
    <citation type="submission" date="2015-09" db="EMBL/GenBank/DDBJ databases">
        <title>Sorangium comparison.</title>
        <authorList>
            <person name="Zaburannyi N."/>
            <person name="Bunk B."/>
            <person name="Overmann J."/>
            <person name="Mueller R."/>
        </authorList>
    </citation>
    <scope>NUCLEOTIDE SEQUENCE [LARGE SCALE GENOMIC DNA]</scope>
    <source>
        <strain evidence="2 3">So ce26</strain>
    </source>
</reference>
<name>A0A2L0EIB0_SORCE</name>
<feature type="region of interest" description="Disordered" evidence="1">
    <location>
        <begin position="1"/>
        <end position="54"/>
    </location>
</feature>
<accession>A0A2L0EIB0</accession>